<dbReference type="Proteomes" id="UP000009273">
    <property type="component" value="Segment"/>
</dbReference>
<sequence length="209" mass="24039">MITFGTIKLKASTQLEEEYLKEIDSTCDSLKIISEEIANYGLMEHRVKATKNGYSIYFSLHVSLSNKSILGVSFINSPSIAWIEYELENVVQGIKAFQNKEVQKKLDIINCIDDKCPLCGSKTEKTRLIFSGHKKHCENRCYVVNVSKNNRLPREVSVFEESNILTEFITIRNNYTSFKDFTTSLNEIIDKIAYLKENDRYLARILKGD</sequence>
<dbReference type="EMBL" id="JN638751">
    <property type="protein sequence ID" value="AEO93720.1"/>
    <property type="molecule type" value="Genomic_DNA"/>
</dbReference>
<organism evidence="1 2">
    <name type="scientific">Bacillus phage G</name>
    <dbReference type="NCBI Taxonomy" id="2884420"/>
    <lineage>
        <taxon>Viruses</taxon>
        <taxon>Duplodnaviria</taxon>
        <taxon>Heunggongvirae</taxon>
        <taxon>Uroviricota</taxon>
        <taxon>Caudoviricetes</taxon>
        <taxon>Donellivirus</taxon>
        <taxon>Donellivirus gee</taxon>
    </lineage>
</organism>
<keyword evidence="2" id="KW-1185">Reference proteome</keyword>
<evidence type="ECO:0000313" key="1">
    <source>
        <dbReference type="EMBL" id="AEO93720.1"/>
    </source>
</evidence>
<dbReference type="KEGG" id="vg:18563676"/>
<reference evidence="1 2" key="1">
    <citation type="submission" date="2011-09" db="EMBL/GenBank/DDBJ databases">
        <authorList>
            <person name="Pope W.H."/>
            <person name="Pedulla M.L."/>
            <person name="Ford M.E."/>
            <person name="Peebles C.L."/>
            <person name="Hatfull G.H."/>
            <person name="Hendrix R.W."/>
        </authorList>
    </citation>
    <scope>NUCLEOTIDE SEQUENCE [LARGE SCALE GENOMIC DNA]</scope>
    <source>
        <strain evidence="1">G</strain>
    </source>
</reference>
<evidence type="ECO:0000313" key="2">
    <source>
        <dbReference type="Proteomes" id="UP000009273"/>
    </source>
</evidence>
<accession>G3MAK3</accession>
<gene>
    <name evidence="1" type="primary">462</name>
    <name evidence="1" type="ORF">G_462</name>
</gene>
<dbReference type="GeneID" id="18563676"/>
<name>G3MAK3_9CAUD</name>
<protein>
    <submittedName>
        <fullName evidence="1">Gp462</fullName>
    </submittedName>
</protein>
<dbReference type="RefSeq" id="YP_009015765.1">
    <property type="nucleotide sequence ID" value="NC_023719.1"/>
</dbReference>
<proteinExistence type="predicted"/>